<dbReference type="GO" id="GO:0000122">
    <property type="term" value="P:negative regulation of transcription by RNA polymerase II"/>
    <property type="evidence" value="ECO:0007669"/>
    <property type="project" value="EnsemblFungi"/>
</dbReference>
<evidence type="ECO:0000256" key="11">
    <source>
        <dbReference type="SAM" id="MobiDB-lite"/>
    </source>
</evidence>
<keyword evidence="8" id="KW-0156">Chromatin regulator</keyword>
<dbReference type="EMBL" id="LN736368">
    <property type="protein sequence ID" value="CEP63997.1"/>
    <property type="molecule type" value="Genomic_DNA"/>
</dbReference>
<keyword evidence="6" id="KW-0347">Helicase</keyword>
<feature type="compositionally biased region" description="Polar residues" evidence="11">
    <location>
        <begin position="25"/>
        <end position="38"/>
    </location>
</feature>
<dbReference type="SMART" id="SM00487">
    <property type="entry name" value="DEXDc"/>
    <property type="match status" value="1"/>
</dbReference>
<gene>
    <name evidence="14" type="ORF">LALA0_S09e07294g</name>
</gene>
<feature type="region of interest" description="Disordered" evidence="11">
    <location>
        <begin position="406"/>
        <end position="480"/>
    </location>
</feature>
<dbReference type="GO" id="GO:0003677">
    <property type="term" value="F:DNA binding"/>
    <property type="evidence" value="ECO:0007669"/>
    <property type="project" value="UniProtKB-KW"/>
</dbReference>
<protein>
    <recommendedName>
        <fullName evidence="3">DNA helicase</fullName>
        <ecNumber evidence="3">3.6.4.12</ecNumber>
    </recommendedName>
</protein>
<evidence type="ECO:0000256" key="8">
    <source>
        <dbReference type="ARBA" id="ARBA00022853"/>
    </source>
</evidence>
<evidence type="ECO:0000256" key="9">
    <source>
        <dbReference type="ARBA" id="ARBA00023125"/>
    </source>
</evidence>
<dbReference type="GO" id="GO:0031509">
    <property type="term" value="P:subtelomeric heterochromatin formation"/>
    <property type="evidence" value="ECO:0007669"/>
    <property type="project" value="EnsemblFungi"/>
</dbReference>
<evidence type="ECO:0000256" key="2">
    <source>
        <dbReference type="ARBA" id="ARBA00007025"/>
    </source>
</evidence>
<dbReference type="GO" id="GO:0003682">
    <property type="term" value="F:chromatin binding"/>
    <property type="evidence" value="ECO:0007669"/>
    <property type="project" value="EnsemblFungi"/>
</dbReference>
<evidence type="ECO:0000256" key="5">
    <source>
        <dbReference type="ARBA" id="ARBA00022801"/>
    </source>
</evidence>
<evidence type="ECO:0000313" key="14">
    <source>
        <dbReference type="EMBL" id="CEP63997.1"/>
    </source>
</evidence>
<feature type="compositionally biased region" description="Acidic residues" evidence="11">
    <location>
        <begin position="249"/>
        <end position="258"/>
    </location>
</feature>
<organism evidence="14 15">
    <name type="scientific">Lachancea lanzarotensis</name>
    <dbReference type="NCBI Taxonomy" id="1245769"/>
    <lineage>
        <taxon>Eukaryota</taxon>
        <taxon>Fungi</taxon>
        <taxon>Dikarya</taxon>
        <taxon>Ascomycota</taxon>
        <taxon>Saccharomycotina</taxon>
        <taxon>Saccharomycetes</taxon>
        <taxon>Saccharomycetales</taxon>
        <taxon>Saccharomycetaceae</taxon>
        <taxon>Lachancea</taxon>
    </lineage>
</organism>
<dbReference type="Gene3D" id="3.40.50.10810">
    <property type="entry name" value="Tandem AAA-ATPase domain"/>
    <property type="match status" value="1"/>
</dbReference>
<name>A0A0C7N1J8_9SACH</name>
<dbReference type="CDD" id="cd17998">
    <property type="entry name" value="DEXHc_SMARCAD1"/>
    <property type="match status" value="1"/>
</dbReference>
<dbReference type="GO" id="GO:0140658">
    <property type="term" value="F:ATP-dependent chromatin remodeler activity"/>
    <property type="evidence" value="ECO:0007669"/>
    <property type="project" value="EnsemblFungi"/>
</dbReference>
<dbReference type="InterPro" id="IPR049730">
    <property type="entry name" value="SNF2/RAD54-like_C"/>
</dbReference>
<accession>A0A0C7N1J8</accession>
<dbReference type="RefSeq" id="XP_022630209.1">
    <property type="nucleotide sequence ID" value="XM_022770916.1"/>
</dbReference>
<dbReference type="HOGENOM" id="CLU_000315_16_2_1"/>
<dbReference type="InterPro" id="IPR001650">
    <property type="entry name" value="Helicase_C-like"/>
</dbReference>
<evidence type="ECO:0000256" key="4">
    <source>
        <dbReference type="ARBA" id="ARBA00022741"/>
    </source>
</evidence>
<dbReference type="AlphaFoldDB" id="A0A0C7N1J8"/>
<dbReference type="GO" id="GO:0016787">
    <property type="term" value="F:hydrolase activity"/>
    <property type="evidence" value="ECO:0007669"/>
    <property type="project" value="UniProtKB-KW"/>
</dbReference>
<proteinExistence type="inferred from homology"/>
<reference evidence="14 15" key="1">
    <citation type="submission" date="2014-12" db="EMBL/GenBank/DDBJ databases">
        <authorList>
            <person name="Neuveglise Cecile"/>
        </authorList>
    </citation>
    <scope>NUCLEOTIDE SEQUENCE [LARGE SCALE GENOMIC DNA]</scope>
    <source>
        <strain evidence="14 15">CBS 12615</strain>
    </source>
</reference>
<dbReference type="OrthoDB" id="5857104at2759"/>
<dbReference type="SUPFAM" id="SSF52540">
    <property type="entry name" value="P-loop containing nucleoside triphosphate hydrolases"/>
    <property type="match status" value="2"/>
</dbReference>
<dbReference type="Gene3D" id="3.40.50.300">
    <property type="entry name" value="P-loop containing nucleotide triphosphate hydrolases"/>
    <property type="match status" value="1"/>
</dbReference>
<evidence type="ECO:0000256" key="10">
    <source>
        <dbReference type="ARBA" id="ARBA00023242"/>
    </source>
</evidence>
<dbReference type="GeneID" id="34687524"/>
<evidence type="ECO:0000313" key="15">
    <source>
        <dbReference type="Proteomes" id="UP000054304"/>
    </source>
</evidence>
<dbReference type="InterPro" id="IPR014001">
    <property type="entry name" value="Helicase_ATP-bd"/>
</dbReference>
<feature type="domain" description="Helicase C-terminal" evidence="13">
    <location>
        <begin position="889"/>
        <end position="1035"/>
    </location>
</feature>
<evidence type="ECO:0000259" key="12">
    <source>
        <dbReference type="PROSITE" id="PS51192"/>
    </source>
</evidence>
<dbReference type="GO" id="GO:0042802">
    <property type="term" value="F:identical protein binding"/>
    <property type="evidence" value="ECO:0007669"/>
    <property type="project" value="EnsemblFungi"/>
</dbReference>
<dbReference type="SMART" id="SM00490">
    <property type="entry name" value="HELICc"/>
    <property type="match status" value="1"/>
</dbReference>
<evidence type="ECO:0000256" key="1">
    <source>
        <dbReference type="ARBA" id="ARBA00004123"/>
    </source>
</evidence>
<dbReference type="CDD" id="cd18793">
    <property type="entry name" value="SF2_C_SNF"/>
    <property type="match status" value="1"/>
</dbReference>
<dbReference type="GO" id="GO:0000706">
    <property type="term" value="P:meiotic DNA double-strand break processing"/>
    <property type="evidence" value="ECO:0007669"/>
    <property type="project" value="EnsemblFungi"/>
</dbReference>
<sequence length="1057" mass="119269">MSDQTPVKNGDVQVPETSPAEETKIASSSPLKNDNIQQSSSILRDKFVYKPPEKPTLSDLVSSEAGNASGMDVEVATLVSEYPEFSETLIKAVFKSNSYNLDLTRERLEKIQSQKTSRSWAWNAGDKKPTARLGTLGSTSSSSSLADARSGSGGGFSRAGYGSGRTVVASPEKSSKVTVEKQKSSIFDRYSHVMNQRHRPTMESVVIDPSTIAQQDSTIRKRRKLVRASDTVPQQPRLSGSKKGSVSLSDEDEGEVSGDENISGEDYQERTPEINIDADILKFLNEADVKDLADLADTSLDKASMVVKNRPYSNLTEFSQADFVTEEEVQKQEKKKTTKRGPNKKDGEKLLDKVIQTMKGYNAIDSLIKKCSAYGDSIASQIQKWGVNVEDIQSGELNFIDIGDDDESEVSESETPAPETPASNSTGPVAKVKKTKTEGDESDFEDDEEEDYQDSDDEEFSARRRTRTSGRGRGRPRQSAVKFFKQKPKLLSPEVSLKDYQQTGINWINLLYRNNLSCILADEMGLGKTCQVIAFLAYLKQNNEPGPHLVVVPSSTLENWLREFAKFCPEMKIEPYYGSQQERADLREILEDNDGHYDVVVTTYNLASGSKYDVSFLKNRGFNVVVYDEGHMLKNSLSERFSKLMKIEANFRMLLTGTPLQNNLKELMSLLEFIMPSLFISKKDDLSAVFRQRARTSDSNKDYNPLLAQEAVARAKTMMKPFILRRKKDQVLKHLPRKHTKVDYCEMFEDQRAIYNREIQLVLEHKRMLAEKADESDSNEEPKKNGKVVKTKMNISKNLIMSLRKASLHPLLFRYIYTNDIIDQMSQAILSEPDYAENGNKDYIQEDMSYMTDFELHKLCLNFPKTLGPFQLKNDEWMNSGKVKVLGKILKDIIENKKEKVLIFSLFTQMLDILEMALTTMNINFLRLDGSTQVNDRQTLIDKFYEDDDVPVFILSTKAGGFGINLVCANHVIIFDQSFNPHDDKQAADRAHRVGQTKTVHATTLITKNSIEEKILQLAKNKLALDVHISEDDPKATEALDNRVSDILEDIIYDENK</sequence>
<feature type="compositionally biased region" description="Low complexity" evidence="11">
    <location>
        <begin position="238"/>
        <end position="248"/>
    </location>
</feature>
<feature type="compositionally biased region" description="Low complexity" evidence="11">
    <location>
        <begin position="131"/>
        <end position="150"/>
    </location>
</feature>
<dbReference type="GO" id="GO:0003678">
    <property type="term" value="F:DNA helicase activity"/>
    <property type="evidence" value="ECO:0007669"/>
    <property type="project" value="UniProtKB-EC"/>
</dbReference>
<dbReference type="EC" id="3.6.4.12" evidence="3"/>
<feature type="compositionally biased region" description="Basic residues" evidence="11">
    <location>
        <begin position="333"/>
        <end position="342"/>
    </location>
</feature>
<dbReference type="Pfam" id="PF00271">
    <property type="entry name" value="Helicase_C"/>
    <property type="match status" value="1"/>
</dbReference>
<dbReference type="GO" id="GO:0000183">
    <property type="term" value="P:rDNA heterochromatin formation"/>
    <property type="evidence" value="ECO:0007669"/>
    <property type="project" value="EnsemblFungi"/>
</dbReference>
<dbReference type="InterPro" id="IPR038718">
    <property type="entry name" value="SNF2-like_sf"/>
</dbReference>
<dbReference type="Pfam" id="PF00176">
    <property type="entry name" value="SNF2-rel_dom"/>
    <property type="match status" value="1"/>
</dbReference>
<dbReference type="GO" id="GO:0030466">
    <property type="term" value="P:silent mating-type cassette heterochromatin formation"/>
    <property type="evidence" value="ECO:0007669"/>
    <property type="project" value="EnsemblFungi"/>
</dbReference>
<keyword evidence="7" id="KW-0067">ATP-binding</keyword>
<dbReference type="STRING" id="1245769.A0A0C7N1J8"/>
<dbReference type="FunFam" id="3.40.50.10810:FF:000014">
    <property type="entry name" value="SWI/SNF-related matrix-associated actin-dependent regulator of chromatin subfamily A containing DEAD/H box 1"/>
    <property type="match status" value="1"/>
</dbReference>
<evidence type="ECO:0000256" key="7">
    <source>
        <dbReference type="ARBA" id="ARBA00022840"/>
    </source>
</evidence>
<dbReference type="InterPro" id="IPR027417">
    <property type="entry name" value="P-loop_NTPase"/>
</dbReference>
<evidence type="ECO:0000259" key="13">
    <source>
        <dbReference type="PROSITE" id="PS51194"/>
    </source>
</evidence>
<dbReference type="GO" id="GO:1990918">
    <property type="term" value="P:double-strand break repair involved in meiotic recombination"/>
    <property type="evidence" value="ECO:0007669"/>
    <property type="project" value="EnsemblFungi"/>
</dbReference>
<feature type="compositionally biased region" description="Gly residues" evidence="11">
    <location>
        <begin position="151"/>
        <end position="163"/>
    </location>
</feature>
<keyword evidence="5" id="KW-0378">Hydrolase</keyword>
<feature type="compositionally biased region" description="Basic residues" evidence="11">
    <location>
        <begin position="463"/>
        <end position="476"/>
    </location>
</feature>
<feature type="region of interest" description="Disordered" evidence="11">
    <location>
        <begin position="213"/>
        <end position="265"/>
    </location>
</feature>
<evidence type="ECO:0000256" key="3">
    <source>
        <dbReference type="ARBA" id="ARBA00012551"/>
    </source>
</evidence>
<feature type="compositionally biased region" description="Acidic residues" evidence="11">
    <location>
        <begin position="440"/>
        <end position="459"/>
    </location>
</feature>
<dbReference type="PROSITE" id="PS51192">
    <property type="entry name" value="HELICASE_ATP_BIND_1"/>
    <property type="match status" value="1"/>
</dbReference>
<dbReference type="GO" id="GO:0000775">
    <property type="term" value="C:chromosome, centromeric region"/>
    <property type="evidence" value="ECO:0007669"/>
    <property type="project" value="EnsemblFungi"/>
</dbReference>
<dbReference type="PROSITE" id="PS51194">
    <property type="entry name" value="HELICASE_CTER"/>
    <property type="match status" value="1"/>
</dbReference>
<feature type="domain" description="Helicase ATP-binding" evidence="12">
    <location>
        <begin position="509"/>
        <end position="677"/>
    </location>
</feature>
<dbReference type="GO" id="GO:0031934">
    <property type="term" value="C:mating-type region heterochromatin"/>
    <property type="evidence" value="ECO:0007669"/>
    <property type="project" value="EnsemblFungi"/>
</dbReference>
<dbReference type="Proteomes" id="UP000054304">
    <property type="component" value="Unassembled WGS sequence"/>
</dbReference>
<dbReference type="PANTHER" id="PTHR10799">
    <property type="entry name" value="SNF2/RAD54 HELICASE FAMILY"/>
    <property type="match status" value="1"/>
</dbReference>
<dbReference type="FunFam" id="3.40.50.300:FF:002378">
    <property type="entry name" value="ATP-dependent helicase FUN30"/>
    <property type="match status" value="1"/>
</dbReference>
<dbReference type="GO" id="GO:0033120">
    <property type="term" value="P:positive regulation of RNA splicing"/>
    <property type="evidence" value="ECO:0007669"/>
    <property type="project" value="EnsemblFungi"/>
</dbReference>
<feature type="region of interest" description="Disordered" evidence="11">
    <location>
        <begin position="114"/>
        <end position="181"/>
    </location>
</feature>
<dbReference type="GO" id="GO:0005634">
    <property type="term" value="C:nucleus"/>
    <property type="evidence" value="ECO:0007669"/>
    <property type="project" value="UniProtKB-SubCell"/>
</dbReference>
<keyword evidence="15" id="KW-1185">Reference proteome</keyword>
<feature type="region of interest" description="Disordered" evidence="11">
    <location>
        <begin position="327"/>
        <end position="349"/>
    </location>
</feature>
<dbReference type="GO" id="GO:0005524">
    <property type="term" value="F:ATP binding"/>
    <property type="evidence" value="ECO:0007669"/>
    <property type="project" value="UniProtKB-KW"/>
</dbReference>
<feature type="region of interest" description="Disordered" evidence="11">
    <location>
        <begin position="1"/>
        <end position="38"/>
    </location>
</feature>
<comment type="similarity">
    <text evidence="2">Belongs to the SNF2/RAD54 helicase family.</text>
</comment>
<dbReference type="InterPro" id="IPR000330">
    <property type="entry name" value="SNF2_N"/>
</dbReference>
<comment type="subcellular location">
    <subcellularLocation>
        <location evidence="1">Nucleus</location>
    </subcellularLocation>
</comment>
<keyword evidence="4" id="KW-0547">Nucleotide-binding</keyword>
<keyword evidence="9" id="KW-0238">DNA-binding</keyword>
<evidence type="ECO:0000256" key="6">
    <source>
        <dbReference type="ARBA" id="ARBA00022806"/>
    </source>
</evidence>
<dbReference type="GO" id="GO:0000781">
    <property type="term" value="C:chromosome, telomeric region"/>
    <property type="evidence" value="ECO:0007669"/>
    <property type="project" value="GOC"/>
</dbReference>
<keyword evidence="10" id="KW-0539">Nucleus</keyword>